<dbReference type="EMBL" id="CAUOFW020007980">
    <property type="protein sequence ID" value="CAK9181290.1"/>
    <property type="molecule type" value="Genomic_DNA"/>
</dbReference>
<name>A0ABC8UJV8_9AQUA</name>
<protein>
    <submittedName>
        <fullName evidence="1">Uncharacterized protein</fullName>
    </submittedName>
</protein>
<organism evidence="1 2">
    <name type="scientific">Ilex paraguariensis</name>
    <name type="common">yerba mate</name>
    <dbReference type="NCBI Taxonomy" id="185542"/>
    <lineage>
        <taxon>Eukaryota</taxon>
        <taxon>Viridiplantae</taxon>
        <taxon>Streptophyta</taxon>
        <taxon>Embryophyta</taxon>
        <taxon>Tracheophyta</taxon>
        <taxon>Spermatophyta</taxon>
        <taxon>Magnoliopsida</taxon>
        <taxon>eudicotyledons</taxon>
        <taxon>Gunneridae</taxon>
        <taxon>Pentapetalae</taxon>
        <taxon>asterids</taxon>
        <taxon>campanulids</taxon>
        <taxon>Aquifoliales</taxon>
        <taxon>Aquifoliaceae</taxon>
        <taxon>Ilex</taxon>
    </lineage>
</organism>
<evidence type="ECO:0000313" key="2">
    <source>
        <dbReference type="Proteomes" id="UP001642360"/>
    </source>
</evidence>
<sequence>MISEQQSLDTPGGLCFAYKVNKKLKKIKENSITKMAVEIQRGMQNNTLSTLAKESVKDYFLPRIWVCMSRQPDEDCDNRKETIRRMLVCLRVEDEVINSADDSHGLPGLLCALSSLRTIEG</sequence>
<evidence type="ECO:0000313" key="1">
    <source>
        <dbReference type="EMBL" id="CAK9181290.1"/>
    </source>
</evidence>
<dbReference type="Proteomes" id="UP001642360">
    <property type="component" value="Unassembled WGS sequence"/>
</dbReference>
<gene>
    <name evidence="1" type="ORF">ILEXP_LOCUS51343</name>
</gene>
<accession>A0ABC8UJV8</accession>
<keyword evidence="2" id="KW-1185">Reference proteome</keyword>
<comment type="caution">
    <text evidence="1">The sequence shown here is derived from an EMBL/GenBank/DDBJ whole genome shotgun (WGS) entry which is preliminary data.</text>
</comment>
<dbReference type="AlphaFoldDB" id="A0ABC8UJV8"/>
<reference evidence="1 2" key="1">
    <citation type="submission" date="2024-02" db="EMBL/GenBank/DDBJ databases">
        <authorList>
            <person name="Vignale AGUSTIN F."/>
            <person name="Sosa J E."/>
            <person name="Modenutti C."/>
        </authorList>
    </citation>
    <scope>NUCLEOTIDE SEQUENCE [LARGE SCALE GENOMIC DNA]</scope>
</reference>
<proteinExistence type="predicted"/>